<comment type="caution">
    <text evidence="4">The sequence shown here is derived from an EMBL/GenBank/DDBJ whole genome shotgun (WGS) entry which is preliminary data.</text>
</comment>
<evidence type="ECO:0000313" key="5">
    <source>
        <dbReference type="Proteomes" id="UP001594351"/>
    </source>
</evidence>
<sequence>MVLLAIDIREQVDTVVLKLKGILNGETAHIFENTLHNYTDKGIYKLIVDFEHLEFLSSSGVGCFIGNIKMIRDKGGDIRFVAVHPKIRRVFQILEFDGFFHSFESLDEALASFQG</sequence>
<evidence type="ECO:0000256" key="1">
    <source>
        <dbReference type="ARBA" id="ARBA00009013"/>
    </source>
</evidence>
<dbReference type="CDD" id="cd07043">
    <property type="entry name" value="STAS_anti-anti-sigma_factors"/>
    <property type="match status" value="1"/>
</dbReference>
<dbReference type="Proteomes" id="UP001594351">
    <property type="component" value="Unassembled WGS sequence"/>
</dbReference>
<dbReference type="PANTHER" id="PTHR33495">
    <property type="entry name" value="ANTI-SIGMA FACTOR ANTAGONIST TM_1081-RELATED-RELATED"/>
    <property type="match status" value="1"/>
</dbReference>
<dbReference type="InterPro" id="IPR003658">
    <property type="entry name" value="Anti-sigma_ant"/>
</dbReference>
<keyword evidence="5" id="KW-1185">Reference proteome</keyword>
<dbReference type="Gene3D" id="3.30.750.24">
    <property type="entry name" value="STAS domain"/>
    <property type="match status" value="1"/>
</dbReference>
<name>A0ABV6YY78_UNCC1</name>
<dbReference type="InterPro" id="IPR036513">
    <property type="entry name" value="STAS_dom_sf"/>
</dbReference>
<accession>A0ABV6YY78</accession>
<dbReference type="InterPro" id="IPR002645">
    <property type="entry name" value="STAS_dom"/>
</dbReference>
<proteinExistence type="inferred from homology"/>
<organism evidence="4 5">
    <name type="scientific">candidate division CSSED10-310 bacterium</name>
    <dbReference type="NCBI Taxonomy" id="2855610"/>
    <lineage>
        <taxon>Bacteria</taxon>
        <taxon>Bacteria division CSSED10-310</taxon>
    </lineage>
</organism>
<dbReference type="PROSITE" id="PS50801">
    <property type="entry name" value="STAS"/>
    <property type="match status" value="1"/>
</dbReference>
<reference evidence="4 5" key="1">
    <citation type="submission" date="2024-09" db="EMBL/GenBank/DDBJ databases">
        <title>Laminarin stimulates single cell rates of sulfate reduction while oxygen inhibits transcriptomic activity in coastal marine sediment.</title>
        <authorList>
            <person name="Lindsay M."/>
            <person name="Orcutt B."/>
            <person name="Emerson D."/>
            <person name="Stepanauskas R."/>
            <person name="D'Angelo T."/>
        </authorList>
    </citation>
    <scope>NUCLEOTIDE SEQUENCE [LARGE SCALE GENOMIC DNA]</scope>
    <source>
        <strain evidence="4">SAG AM-311-K15</strain>
    </source>
</reference>
<dbReference type="Pfam" id="PF01740">
    <property type="entry name" value="STAS"/>
    <property type="match status" value="1"/>
</dbReference>
<evidence type="ECO:0000256" key="2">
    <source>
        <dbReference type="RuleBase" id="RU003749"/>
    </source>
</evidence>
<dbReference type="NCBIfam" id="TIGR00377">
    <property type="entry name" value="ant_ant_sig"/>
    <property type="match status" value="1"/>
</dbReference>
<dbReference type="EMBL" id="JBHPBY010000157">
    <property type="protein sequence ID" value="MFC1851148.1"/>
    <property type="molecule type" value="Genomic_DNA"/>
</dbReference>
<evidence type="ECO:0000259" key="3">
    <source>
        <dbReference type="PROSITE" id="PS50801"/>
    </source>
</evidence>
<comment type="similarity">
    <text evidence="1 2">Belongs to the anti-sigma-factor antagonist family.</text>
</comment>
<evidence type="ECO:0000313" key="4">
    <source>
        <dbReference type="EMBL" id="MFC1851148.1"/>
    </source>
</evidence>
<feature type="domain" description="STAS" evidence="3">
    <location>
        <begin position="4"/>
        <end position="113"/>
    </location>
</feature>
<protein>
    <recommendedName>
        <fullName evidence="2">Anti-sigma factor antagonist</fullName>
    </recommendedName>
</protein>
<gene>
    <name evidence="4" type="ORF">ACFL27_13215</name>
</gene>
<dbReference type="SUPFAM" id="SSF52091">
    <property type="entry name" value="SpoIIaa-like"/>
    <property type="match status" value="1"/>
</dbReference>